<dbReference type="AlphaFoldDB" id="A0A1I5ARS1"/>
<dbReference type="EMBL" id="FOVP01000006">
    <property type="protein sequence ID" value="SFN65256.1"/>
    <property type="molecule type" value="Genomic_DNA"/>
</dbReference>
<dbReference type="RefSeq" id="WP_092836191.1">
    <property type="nucleotide sequence ID" value="NZ_FOVP01000006.1"/>
</dbReference>
<dbReference type="Gene3D" id="3.40.190.10">
    <property type="entry name" value="Periplasmic binding protein-like II"/>
    <property type="match status" value="2"/>
</dbReference>
<keyword evidence="1" id="KW-0732">Signal</keyword>
<evidence type="ECO:0000313" key="4">
    <source>
        <dbReference type="Proteomes" id="UP000198599"/>
    </source>
</evidence>
<dbReference type="OrthoDB" id="186379at2"/>
<protein>
    <submittedName>
        <fullName evidence="3">Tungstate transport system substrate-binding protein</fullName>
    </submittedName>
</protein>
<dbReference type="STRING" id="1005928.SAMN04487859_106148"/>
<feature type="signal peptide" evidence="1">
    <location>
        <begin position="1"/>
        <end position="25"/>
    </location>
</feature>
<organism evidence="3 4">
    <name type="scientific">Roseovarius lutimaris</name>
    <dbReference type="NCBI Taxonomy" id="1005928"/>
    <lineage>
        <taxon>Bacteria</taxon>
        <taxon>Pseudomonadati</taxon>
        <taxon>Pseudomonadota</taxon>
        <taxon>Alphaproteobacteria</taxon>
        <taxon>Rhodobacterales</taxon>
        <taxon>Roseobacteraceae</taxon>
        <taxon>Roseovarius</taxon>
    </lineage>
</organism>
<dbReference type="InterPro" id="IPR052738">
    <property type="entry name" value="ABC-Tungstate_binding"/>
</dbReference>
<dbReference type="PANTHER" id="PTHR37945:SF1">
    <property type="entry name" value="EXTRACELLULAR TUNGSTATE BINDING PROTEIN"/>
    <property type="match status" value="1"/>
</dbReference>
<keyword evidence="4" id="KW-1185">Reference proteome</keyword>
<feature type="domain" description="PBP" evidence="2">
    <location>
        <begin position="23"/>
        <end position="253"/>
    </location>
</feature>
<reference evidence="4" key="1">
    <citation type="submission" date="2016-10" db="EMBL/GenBank/DDBJ databases">
        <authorList>
            <person name="Varghese N."/>
            <person name="Submissions S."/>
        </authorList>
    </citation>
    <scope>NUCLEOTIDE SEQUENCE [LARGE SCALE GENOMIC DNA]</scope>
    <source>
        <strain evidence="4">DSM 28463</strain>
    </source>
</reference>
<evidence type="ECO:0000259" key="2">
    <source>
        <dbReference type="Pfam" id="PF12849"/>
    </source>
</evidence>
<dbReference type="Pfam" id="PF12849">
    <property type="entry name" value="PBP_like_2"/>
    <property type="match status" value="1"/>
</dbReference>
<evidence type="ECO:0000256" key="1">
    <source>
        <dbReference type="SAM" id="SignalP"/>
    </source>
</evidence>
<dbReference type="PANTHER" id="PTHR37945">
    <property type="entry name" value="EXTRACELLULAR TUNGSTATE BINDING PROTEIN"/>
    <property type="match status" value="1"/>
</dbReference>
<sequence>MIRRHFLSLAASILLALGLTGTAQAEDGFIVVQSTTSTQNSGLFDHILPIFTDKTGIEVRVVAVGTGQAIKNAANGDGDVLFVHAKPAEEKFVAQGHGLARSDVMYNDFVIVGPPADPAGVAGMSDVVAALGKIAEAEAPFASRGDDSGTNKAELRLWGAAGIDVRAASGDWYRETGSGMGATLNTGTAMGAYIMTDRATWIAFGNKGDYKVAVEGDAKMFNQYGIILVNPEMHKNVKAELGQTFIDWVLSDEGQSAIAGYKVDGQQLFFPNAG</sequence>
<proteinExistence type="predicted"/>
<name>A0A1I5ARS1_9RHOB</name>
<dbReference type="InterPro" id="IPR024370">
    <property type="entry name" value="PBP_domain"/>
</dbReference>
<dbReference type="SUPFAM" id="SSF53850">
    <property type="entry name" value="Periplasmic binding protein-like II"/>
    <property type="match status" value="1"/>
</dbReference>
<feature type="chain" id="PRO_5011447715" evidence="1">
    <location>
        <begin position="26"/>
        <end position="274"/>
    </location>
</feature>
<dbReference type="Proteomes" id="UP000198599">
    <property type="component" value="Unassembled WGS sequence"/>
</dbReference>
<gene>
    <name evidence="3" type="ORF">SAMN04487859_106148</name>
</gene>
<accession>A0A1I5ARS1</accession>
<evidence type="ECO:0000313" key="3">
    <source>
        <dbReference type="EMBL" id="SFN65256.1"/>
    </source>
</evidence>